<organism evidence="2 3">
    <name type="scientific">Nonomuraea antimicrobica</name>
    <dbReference type="NCBI Taxonomy" id="561173"/>
    <lineage>
        <taxon>Bacteria</taxon>
        <taxon>Bacillati</taxon>
        <taxon>Actinomycetota</taxon>
        <taxon>Actinomycetes</taxon>
        <taxon>Streptosporangiales</taxon>
        <taxon>Streptosporangiaceae</taxon>
        <taxon>Nonomuraea</taxon>
    </lineage>
</organism>
<evidence type="ECO:0000313" key="2">
    <source>
        <dbReference type="EMBL" id="GAA3679256.1"/>
    </source>
</evidence>
<evidence type="ECO:0000256" key="1">
    <source>
        <dbReference type="SAM" id="MobiDB-lite"/>
    </source>
</evidence>
<dbReference type="Proteomes" id="UP001500902">
    <property type="component" value="Unassembled WGS sequence"/>
</dbReference>
<name>A0ABP7C4R0_9ACTN</name>
<gene>
    <name evidence="2" type="ORF">GCM10022224_049320</name>
</gene>
<evidence type="ECO:0000313" key="3">
    <source>
        <dbReference type="Proteomes" id="UP001500902"/>
    </source>
</evidence>
<dbReference type="EMBL" id="BAAAZP010000090">
    <property type="protein sequence ID" value="GAA3679256.1"/>
    <property type="molecule type" value="Genomic_DNA"/>
</dbReference>
<feature type="region of interest" description="Disordered" evidence="1">
    <location>
        <begin position="67"/>
        <end position="90"/>
    </location>
</feature>
<sequence>MKIHLGWEVLPGAIQKAVQSHCGRVNAVTYAEGRRAGLAVRIYGSHDDVFLRGIPLRTASTLRYAGGGQEHAPRCARSTPAAGGNQGGLREREQRLADVGRAWLAYLN</sequence>
<dbReference type="RefSeq" id="WP_344882466.1">
    <property type="nucleotide sequence ID" value="NZ_BAAAZP010000090.1"/>
</dbReference>
<reference evidence="3" key="1">
    <citation type="journal article" date="2019" name="Int. J. Syst. Evol. Microbiol.">
        <title>The Global Catalogue of Microorganisms (GCM) 10K type strain sequencing project: providing services to taxonomists for standard genome sequencing and annotation.</title>
        <authorList>
            <consortium name="The Broad Institute Genomics Platform"/>
            <consortium name="The Broad Institute Genome Sequencing Center for Infectious Disease"/>
            <person name="Wu L."/>
            <person name="Ma J."/>
        </authorList>
    </citation>
    <scope>NUCLEOTIDE SEQUENCE [LARGE SCALE GENOMIC DNA]</scope>
    <source>
        <strain evidence="3">JCM 16904</strain>
    </source>
</reference>
<comment type="caution">
    <text evidence="2">The sequence shown here is derived from an EMBL/GenBank/DDBJ whole genome shotgun (WGS) entry which is preliminary data.</text>
</comment>
<accession>A0ABP7C4R0</accession>
<proteinExistence type="predicted"/>
<keyword evidence="3" id="KW-1185">Reference proteome</keyword>
<protein>
    <submittedName>
        <fullName evidence="2">Uncharacterized protein</fullName>
    </submittedName>
</protein>